<organism evidence="4 5">
    <name type="scientific">Fopius arisanus</name>
    <dbReference type="NCBI Taxonomy" id="64838"/>
    <lineage>
        <taxon>Eukaryota</taxon>
        <taxon>Metazoa</taxon>
        <taxon>Ecdysozoa</taxon>
        <taxon>Arthropoda</taxon>
        <taxon>Hexapoda</taxon>
        <taxon>Insecta</taxon>
        <taxon>Pterygota</taxon>
        <taxon>Neoptera</taxon>
        <taxon>Endopterygota</taxon>
        <taxon>Hymenoptera</taxon>
        <taxon>Apocrita</taxon>
        <taxon>Ichneumonoidea</taxon>
        <taxon>Braconidae</taxon>
        <taxon>Opiinae</taxon>
        <taxon>Fopius</taxon>
    </lineage>
</organism>
<dbReference type="SUPFAM" id="SSF52540">
    <property type="entry name" value="P-loop containing nucleoside triphosphate hydrolases"/>
    <property type="match status" value="2"/>
</dbReference>
<evidence type="ECO:0000313" key="4">
    <source>
        <dbReference type="Proteomes" id="UP000694866"/>
    </source>
</evidence>
<sequence length="577" mass="68455">MEEFEDFHELWSKLFNIEYTGRYITVKGVRLPENFSKFRDEIENFEIRDDDVWVCSFPKAGTTWTQEMVWCLGNDLDFEGAKADLFQRFPFFEIAAVLDYSAFRRKNPDDKSKKHAMTSLEFCRTRASPRFIKTHLPFHLLPRDLREGKTGAKIVYVWRNPKDTCISFFHHSKLLGGFRGDFQIFCRLFLADKLLCCPYWSHILGFWNNRDNLRAKMLWLKYEDMKSDLSSIIHKTSEFLGKSSLSPENLQVLEDHLSFTKMKNNPAVNKEEWIEYIKQFNLTTKPGKFMRSGEVNQWMTGMSPEMSQKFDDWTSNHLKSSDLTLWKYFSDELFRSSAIIDHSVVIKNFPELENHEFLRDSVKYVEHLPHKRFIKTHLPFHLLPRDLREGRTRAKIIYVCRNPKDVCISFYHHAKHFAYRGDFQQFCRLFLGDKVPYSPFWSHVSGFWEKRNDSSCNILFLKYEEMKVDLGSVIERTVEFLEKPKLSTEKLQRLLNHLSFGNMKLNPAVNHKKRFGFTRQYLGASGEAEFIRQGQINQWKAVMSREISEEFDEWISRNSQSSDLSFYFLDSLDNKQS</sequence>
<dbReference type="GO" id="GO:0008146">
    <property type="term" value="F:sulfotransferase activity"/>
    <property type="evidence" value="ECO:0007669"/>
    <property type="project" value="InterPro"/>
</dbReference>
<dbReference type="AlphaFoldDB" id="A0A9R1U008"/>
<dbReference type="GeneID" id="105266488"/>
<proteinExistence type="inferred from homology"/>
<name>A0A9R1U008_9HYME</name>
<dbReference type="RefSeq" id="XP_011302984.1">
    <property type="nucleotide sequence ID" value="XM_011304682.1"/>
</dbReference>
<reference evidence="5" key="1">
    <citation type="submission" date="2025-08" db="UniProtKB">
        <authorList>
            <consortium name="RefSeq"/>
        </authorList>
    </citation>
    <scope>IDENTIFICATION</scope>
    <source>
        <strain evidence="5">USDA-PBARC FA_bdor</strain>
        <tissue evidence="5">Whole organism</tissue>
    </source>
</reference>
<evidence type="ECO:0000259" key="3">
    <source>
        <dbReference type="Pfam" id="PF00685"/>
    </source>
</evidence>
<dbReference type="Proteomes" id="UP000694866">
    <property type="component" value="Unplaced"/>
</dbReference>
<feature type="domain" description="Sulfotransferase" evidence="3">
    <location>
        <begin position="357"/>
        <end position="558"/>
    </location>
</feature>
<protein>
    <submittedName>
        <fullName evidence="5">Sulfotransferase 1C4-like</fullName>
    </submittedName>
</protein>
<dbReference type="Pfam" id="PF00685">
    <property type="entry name" value="Sulfotransfer_1"/>
    <property type="match status" value="2"/>
</dbReference>
<feature type="domain" description="Sulfotransferase" evidence="3">
    <location>
        <begin position="49"/>
        <end position="320"/>
    </location>
</feature>
<dbReference type="OrthoDB" id="205623at2759"/>
<gene>
    <name evidence="5" type="primary">LOC105266488</name>
</gene>
<dbReference type="Gene3D" id="3.40.50.300">
    <property type="entry name" value="P-loop containing nucleotide triphosphate hydrolases"/>
    <property type="match status" value="2"/>
</dbReference>
<comment type="similarity">
    <text evidence="1">Belongs to the sulfotransferase 1 family.</text>
</comment>
<evidence type="ECO:0000256" key="2">
    <source>
        <dbReference type="ARBA" id="ARBA00022679"/>
    </source>
</evidence>
<keyword evidence="4" id="KW-1185">Reference proteome</keyword>
<dbReference type="InterPro" id="IPR000863">
    <property type="entry name" value="Sulfotransferase_dom"/>
</dbReference>
<dbReference type="InterPro" id="IPR027417">
    <property type="entry name" value="P-loop_NTPase"/>
</dbReference>
<evidence type="ECO:0000256" key="1">
    <source>
        <dbReference type="ARBA" id="ARBA00005771"/>
    </source>
</evidence>
<keyword evidence="2" id="KW-0808">Transferase</keyword>
<dbReference type="KEGG" id="fas:105266488"/>
<accession>A0A9R1U008</accession>
<evidence type="ECO:0000313" key="5">
    <source>
        <dbReference type="RefSeq" id="XP_011302984.1"/>
    </source>
</evidence>
<dbReference type="PANTHER" id="PTHR11783">
    <property type="entry name" value="SULFOTRANSFERASE SULT"/>
    <property type="match status" value="1"/>
</dbReference>